<dbReference type="GO" id="GO:0016682">
    <property type="term" value="F:oxidoreductase activity, acting on diphenols and related substances as donors, oxygen as acceptor"/>
    <property type="evidence" value="ECO:0007669"/>
    <property type="project" value="TreeGrafter"/>
</dbReference>
<dbReference type="GO" id="GO:0005886">
    <property type="term" value="C:plasma membrane"/>
    <property type="evidence" value="ECO:0007669"/>
    <property type="project" value="UniProtKB-SubCell"/>
</dbReference>
<evidence type="ECO:0000256" key="10">
    <source>
        <dbReference type="ARBA" id="ARBA00023004"/>
    </source>
</evidence>
<keyword evidence="3" id="KW-0813">Transport</keyword>
<protein>
    <submittedName>
        <fullName evidence="13">Cytochrome d ubiquinol oxidase subunit II</fullName>
    </submittedName>
</protein>
<keyword evidence="10" id="KW-0408">Iron</keyword>
<dbReference type="AlphaFoldDB" id="A0A227KQZ6"/>
<dbReference type="GO" id="GO:0019646">
    <property type="term" value="P:aerobic electron transport chain"/>
    <property type="evidence" value="ECO:0007669"/>
    <property type="project" value="TreeGrafter"/>
</dbReference>
<dbReference type="PANTHER" id="PTHR43141:SF5">
    <property type="entry name" value="CYTOCHROME BD-I UBIQUINOL OXIDASE SUBUNIT 2"/>
    <property type="match status" value="1"/>
</dbReference>
<dbReference type="PANTHER" id="PTHR43141">
    <property type="entry name" value="CYTOCHROME BD2 SUBUNIT II"/>
    <property type="match status" value="1"/>
</dbReference>
<keyword evidence="11 12" id="KW-0472">Membrane</keyword>
<comment type="caution">
    <text evidence="13">The sequence shown here is derived from an EMBL/GenBank/DDBJ whole genome shotgun (WGS) entry which is preliminary data.</text>
</comment>
<evidence type="ECO:0000256" key="5">
    <source>
        <dbReference type="ARBA" id="ARBA00022617"/>
    </source>
</evidence>
<evidence type="ECO:0000256" key="6">
    <source>
        <dbReference type="ARBA" id="ARBA00022692"/>
    </source>
</evidence>
<gene>
    <name evidence="13" type="ORF">ADH67_03610</name>
</gene>
<name>A0A227KQZ6_9BURK</name>
<keyword evidence="5" id="KW-0349">Heme</keyword>
<dbReference type="GO" id="GO:0070069">
    <property type="term" value="C:cytochrome complex"/>
    <property type="evidence" value="ECO:0007669"/>
    <property type="project" value="TreeGrafter"/>
</dbReference>
<dbReference type="NCBIfam" id="TIGR00203">
    <property type="entry name" value="cydB"/>
    <property type="match status" value="1"/>
</dbReference>
<feature type="transmembrane region" description="Helical" evidence="12">
    <location>
        <begin position="6"/>
        <end position="25"/>
    </location>
</feature>
<proteinExistence type="inferred from homology"/>
<keyword evidence="4" id="KW-1003">Cell membrane</keyword>
<feature type="transmembrane region" description="Helical" evidence="12">
    <location>
        <begin position="203"/>
        <end position="224"/>
    </location>
</feature>
<evidence type="ECO:0000256" key="2">
    <source>
        <dbReference type="ARBA" id="ARBA00007543"/>
    </source>
</evidence>
<evidence type="ECO:0000313" key="13">
    <source>
        <dbReference type="EMBL" id="OXE50106.1"/>
    </source>
</evidence>
<keyword evidence="6 12" id="KW-0812">Transmembrane</keyword>
<reference evidence="14" key="1">
    <citation type="submission" date="2017-05" db="EMBL/GenBank/DDBJ databases">
        <title>Improved OligoMM genomes.</title>
        <authorList>
            <person name="Garzetti D."/>
        </authorList>
    </citation>
    <scope>NUCLEOTIDE SEQUENCE [LARGE SCALE GENOMIC DNA]</scope>
    <source>
        <strain evidence="14">YL45</strain>
    </source>
</reference>
<feature type="transmembrane region" description="Helical" evidence="12">
    <location>
        <begin position="86"/>
        <end position="106"/>
    </location>
</feature>
<keyword evidence="8" id="KW-0249">Electron transport</keyword>
<feature type="transmembrane region" description="Helical" evidence="12">
    <location>
        <begin position="335"/>
        <end position="359"/>
    </location>
</feature>
<dbReference type="InterPro" id="IPR003317">
    <property type="entry name" value="Cyt-d_oxidase_su2"/>
</dbReference>
<dbReference type="PIRSF" id="PIRSF000267">
    <property type="entry name" value="Cyt_oxidse_sub2"/>
    <property type="match status" value="1"/>
</dbReference>
<evidence type="ECO:0000256" key="9">
    <source>
        <dbReference type="ARBA" id="ARBA00022989"/>
    </source>
</evidence>
<evidence type="ECO:0000256" key="3">
    <source>
        <dbReference type="ARBA" id="ARBA00022448"/>
    </source>
</evidence>
<dbReference type="GeneID" id="78362495"/>
<dbReference type="EMBL" id="NHMP01000002">
    <property type="protein sequence ID" value="OXE50106.1"/>
    <property type="molecule type" value="Genomic_DNA"/>
</dbReference>
<evidence type="ECO:0000256" key="1">
    <source>
        <dbReference type="ARBA" id="ARBA00004651"/>
    </source>
</evidence>
<keyword evidence="7" id="KW-0479">Metal-binding</keyword>
<dbReference type="GO" id="GO:0009055">
    <property type="term" value="F:electron transfer activity"/>
    <property type="evidence" value="ECO:0007669"/>
    <property type="project" value="TreeGrafter"/>
</dbReference>
<dbReference type="RefSeq" id="WP_066594788.1">
    <property type="nucleotide sequence ID" value="NZ_CAJTBZ010000014.1"/>
</dbReference>
<evidence type="ECO:0000256" key="11">
    <source>
        <dbReference type="ARBA" id="ARBA00023136"/>
    </source>
</evidence>
<organism evidence="13 14">
    <name type="scientific">Turicimonas muris</name>
    <dbReference type="NCBI Taxonomy" id="1796652"/>
    <lineage>
        <taxon>Bacteria</taxon>
        <taxon>Pseudomonadati</taxon>
        <taxon>Pseudomonadota</taxon>
        <taxon>Betaproteobacteria</taxon>
        <taxon>Burkholderiales</taxon>
        <taxon>Sutterellaceae</taxon>
        <taxon>Turicimonas</taxon>
    </lineage>
</organism>
<evidence type="ECO:0000256" key="8">
    <source>
        <dbReference type="ARBA" id="ARBA00022982"/>
    </source>
</evidence>
<feature type="transmembrane region" description="Helical" evidence="12">
    <location>
        <begin position="118"/>
        <end position="141"/>
    </location>
</feature>
<evidence type="ECO:0000256" key="4">
    <source>
        <dbReference type="ARBA" id="ARBA00022475"/>
    </source>
</evidence>
<evidence type="ECO:0000313" key="14">
    <source>
        <dbReference type="Proteomes" id="UP000214610"/>
    </source>
</evidence>
<keyword evidence="14" id="KW-1185">Reference proteome</keyword>
<feature type="transmembrane region" description="Helical" evidence="12">
    <location>
        <begin position="161"/>
        <end position="182"/>
    </location>
</feature>
<comment type="subcellular location">
    <subcellularLocation>
        <location evidence="1">Cell membrane</location>
        <topology evidence="1">Multi-pass membrane protein</topology>
    </subcellularLocation>
</comment>
<sequence>MLDYEVLKVIWWLFIGVLLAGFAIMDGQDMGIGTLLPFLGKNDDEKRIMINAVAPHWDGNQVWFITGGGAIFAAWPLIYATSFSGFYWAMLLVLFALFFRPVGFDYRSKVENTTWRSTWDWLLFVGSVVPPIVCGVAFGNLLQGVPFHFDDNLRSFYTGSFWALLNPFALLCGIVSICIFISQGANYLVLRSVGDLQSKAAKCSQIAGFLYAVLFILAGIWVYFGIKGYVITSAIDPAMLPNPLNKTVEIQDGAWFANFAKYPVLWVLPVLAVAGGVLSSLFISGKKAGWAIICSSLAMIGTVFTPLAAMFPFLMPSSTNLASSLTAWDCTSSHTTLFVMFCVTLIFLPIVLLYTGWAYKVLSGKLTPKVIQDNSKNLY</sequence>
<feature type="transmembrane region" description="Helical" evidence="12">
    <location>
        <begin position="264"/>
        <end position="283"/>
    </location>
</feature>
<dbReference type="Pfam" id="PF02322">
    <property type="entry name" value="Cyt_bd_oxida_II"/>
    <property type="match status" value="1"/>
</dbReference>
<dbReference type="GO" id="GO:0046872">
    <property type="term" value="F:metal ion binding"/>
    <property type="evidence" value="ECO:0007669"/>
    <property type="project" value="UniProtKB-KW"/>
</dbReference>
<feature type="transmembrane region" description="Helical" evidence="12">
    <location>
        <begin position="290"/>
        <end position="315"/>
    </location>
</feature>
<keyword evidence="9 12" id="KW-1133">Transmembrane helix</keyword>
<evidence type="ECO:0000256" key="12">
    <source>
        <dbReference type="SAM" id="Phobius"/>
    </source>
</evidence>
<comment type="similarity">
    <text evidence="2">Belongs to the cytochrome ubiquinol oxidase subunit 2 family.</text>
</comment>
<dbReference type="Proteomes" id="UP000214610">
    <property type="component" value="Unassembled WGS sequence"/>
</dbReference>
<evidence type="ECO:0000256" key="7">
    <source>
        <dbReference type="ARBA" id="ARBA00022723"/>
    </source>
</evidence>
<accession>A0A227KQZ6</accession>